<keyword evidence="7" id="KW-0804">Transcription</keyword>
<evidence type="ECO:0000256" key="6">
    <source>
        <dbReference type="ARBA" id="ARBA00023015"/>
    </source>
</evidence>
<name>V2XFH5_MONRO</name>
<organism evidence="10 11">
    <name type="scientific">Moniliophthora roreri (strain MCA 2997)</name>
    <name type="common">Cocoa frosty pod rot fungus</name>
    <name type="synonym">Crinipellis roreri</name>
    <dbReference type="NCBI Taxonomy" id="1381753"/>
    <lineage>
        <taxon>Eukaryota</taxon>
        <taxon>Fungi</taxon>
        <taxon>Dikarya</taxon>
        <taxon>Basidiomycota</taxon>
        <taxon>Agaricomycotina</taxon>
        <taxon>Agaricomycetes</taxon>
        <taxon>Agaricomycetidae</taxon>
        <taxon>Agaricales</taxon>
        <taxon>Marasmiineae</taxon>
        <taxon>Marasmiaceae</taxon>
        <taxon>Moniliophthora</taxon>
    </lineage>
</organism>
<dbReference type="GO" id="GO:0005737">
    <property type="term" value="C:cytoplasm"/>
    <property type="evidence" value="ECO:0007669"/>
    <property type="project" value="UniProtKB-SubCell"/>
</dbReference>
<proteinExistence type="inferred from homology"/>
<evidence type="ECO:0000256" key="1">
    <source>
        <dbReference type="ARBA" id="ARBA00004123"/>
    </source>
</evidence>
<comment type="caution">
    <text evidence="10">The sequence shown here is derived from an EMBL/GenBank/DDBJ whole genome shotgun (WGS) entry which is preliminary data.</text>
</comment>
<dbReference type="OrthoDB" id="2359117at2759"/>
<accession>V2XFH5</accession>
<comment type="subcellular location">
    <subcellularLocation>
        <location evidence="2">Cytoplasm</location>
    </subcellularLocation>
    <subcellularLocation>
        <location evidence="1">Nucleus</location>
    </subcellularLocation>
</comment>
<gene>
    <name evidence="10" type="ORF">Moror_2504</name>
</gene>
<dbReference type="AlphaFoldDB" id="V2XFH5"/>
<dbReference type="InterPro" id="IPR013734">
    <property type="entry name" value="TF_Nrm1/Whi5"/>
</dbReference>
<comment type="similarity">
    <text evidence="3">Belongs to the WHI5/NRM1 family.</text>
</comment>
<evidence type="ECO:0000256" key="4">
    <source>
        <dbReference type="ARBA" id="ARBA00022490"/>
    </source>
</evidence>
<feature type="compositionally biased region" description="Polar residues" evidence="9">
    <location>
        <begin position="193"/>
        <end position="209"/>
    </location>
</feature>
<protein>
    <submittedName>
        <fullName evidence="10">Uncharacterized protein</fullName>
    </submittedName>
</protein>
<evidence type="ECO:0000313" key="11">
    <source>
        <dbReference type="Proteomes" id="UP000017559"/>
    </source>
</evidence>
<feature type="compositionally biased region" description="Polar residues" evidence="9">
    <location>
        <begin position="108"/>
        <end position="117"/>
    </location>
</feature>
<dbReference type="Pfam" id="PF08528">
    <property type="entry name" value="Whi5"/>
    <property type="match status" value="1"/>
</dbReference>
<keyword evidence="5" id="KW-0678">Repressor</keyword>
<evidence type="ECO:0000313" key="10">
    <source>
        <dbReference type="EMBL" id="ESK91586.1"/>
    </source>
</evidence>
<evidence type="ECO:0000256" key="8">
    <source>
        <dbReference type="ARBA" id="ARBA00023242"/>
    </source>
</evidence>
<feature type="region of interest" description="Disordered" evidence="9">
    <location>
        <begin position="107"/>
        <end position="258"/>
    </location>
</feature>
<keyword evidence="11" id="KW-1185">Reference proteome</keyword>
<evidence type="ECO:0000256" key="5">
    <source>
        <dbReference type="ARBA" id="ARBA00022491"/>
    </source>
</evidence>
<feature type="compositionally biased region" description="Low complexity" evidence="9">
    <location>
        <begin position="210"/>
        <end position="219"/>
    </location>
</feature>
<dbReference type="GO" id="GO:0005634">
    <property type="term" value="C:nucleus"/>
    <property type="evidence" value="ECO:0007669"/>
    <property type="project" value="UniProtKB-SubCell"/>
</dbReference>
<keyword evidence="6" id="KW-0805">Transcription regulation</keyword>
<keyword evidence="8" id="KW-0539">Nucleus</keyword>
<keyword evidence="4" id="KW-0963">Cytoplasm</keyword>
<dbReference type="HOGENOM" id="CLU_852707_0_0_1"/>
<dbReference type="EMBL" id="AWSO01000333">
    <property type="protein sequence ID" value="ESK91586.1"/>
    <property type="molecule type" value="Genomic_DNA"/>
</dbReference>
<sequence>MVITQTSTGMVDERKRKKTMDKAMGVHLSRQLQLRLQYAKLKVDHGWQKQNLNEVENLYFRHSHIRGPRTSVPSTVQLNQAISTFLPAATPRPQSSMSFMQNIAAKQLDTSSQQVKDSAQREKTASPPAQPVAITQLLPSPFPIPENRPSSTTEPAPIPPDTSIPVPMSVGPPPNVPTMQSPSQDFVPAHTFTFKSSLSIPSHPASQSQPKPVSTSAPAPAAPPPRKPSPVTSTSSLQTSNSGPPTKPAEPFQFGPNSSSSTLTYDSFWSSHLASRTRSLTSLSGSSSEDVTNTAAPTNFLQRRLSDVQIAQSLGPSFAEYMSSHSHGLSGGVQAGKQNPEVVNRLGTVGKV</sequence>
<reference evidence="10 11" key="1">
    <citation type="journal article" date="2014" name="BMC Genomics">
        <title>Genome and secretome analysis of the hemibiotrophic fungal pathogen, Moniliophthora roreri, which causes frosty pod rot disease of cacao: mechanisms of the biotrophic and necrotrophic phases.</title>
        <authorList>
            <person name="Meinhardt L.W."/>
            <person name="Costa G.G.L."/>
            <person name="Thomazella D.P.T."/>
            <person name="Teixeira P.J.P.L."/>
            <person name="Carazzolle M.F."/>
            <person name="Schuster S.C."/>
            <person name="Carlson J.E."/>
            <person name="Guiltinan M.J."/>
            <person name="Mieczkowski P."/>
            <person name="Farmer A."/>
            <person name="Ramaraj T."/>
            <person name="Crozier J."/>
            <person name="Davis R.E."/>
            <person name="Shao J."/>
            <person name="Melnick R.L."/>
            <person name="Pereira G.A.G."/>
            <person name="Bailey B.A."/>
        </authorList>
    </citation>
    <scope>NUCLEOTIDE SEQUENCE [LARGE SCALE GENOMIC DNA]</scope>
    <source>
        <strain evidence="10 11">MCA 2997</strain>
    </source>
</reference>
<evidence type="ECO:0000256" key="3">
    <source>
        <dbReference type="ARBA" id="ARBA00006922"/>
    </source>
</evidence>
<evidence type="ECO:0000256" key="7">
    <source>
        <dbReference type="ARBA" id="ARBA00023163"/>
    </source>
</evidence>
<evidence type="ECO:0000256" key="9">
    <source>
        <dbReference type="SAM" id="MobiDB-lite"/>
    </source>
</evidence>
<dbReference type="Proteomes" id="UP000017559">
    <property type="component" value="Unassembled WGS sequence"/>
</dbReference>
<feature type="region of interest" description="Disordered" evidence="9">
    <location>
        <begin position="1"/>
        <end position="20"/>
    </location>
</feature>
<evidence type="ECO:0000256" key="2">
    <source>
        <dbReference type="ARBA" id="ARBA00004496"/>
    </source>
</evidence>
<dbReference type="KEGG" id="mrr:Moror_2504"/>